<feature type="region of interest" description="Disordered" evidence="6">
    <location>
        <begin position="446"/>
        <end position="471"/>
    </location>
</feature>
<keyword evidence="9" id="KW-1185">Reference proteome</keyword>
<comment type="caution">
    <text evidence="8">The sequence shown here is derived from an EMBL/GenBank/DDBJ whole genome shotgun (WGS) entry which is preliminary data.</text>
</comment>
<keyword evidence="3 8" id="KW-0548">Nucleotidyltransferase</keyword>
<keyword evidence="4 8" id="KW-0239">DNA-directed DNA polymerase</keyword>
<dbReference type="PRINTS" id="PR00867">
    <property type="entry name" value="DNAPOLG"/>
</dbReference>
<dbReference type="InterPro" id="IPR012337">
    <property type="entry name" value="RNaseH-like_sf"/>
</dbReference>
<dbReference type="OrthoDB" id="5588663at2759"/>
<keyword evidence="2 8" id="KW-0808">Transferase</keyword>
<dbReference type="PROSITE" id="PS00447">
    <property type="entry name" value="DNA_POLYMERASE_A"/>
    <property type="match status" value="1"/>
</dbReference>
<dbReference type="GO" id="GO:0003887">
    <property type="term" value="F:DNA-directed DNA polymerase activity"/>
    <property type="evidence" value="ECO:0007669"/>
    <property type="project" value="UniProtKB-KW"/>
</dbReference>
<evidence type="ECO:0000259" key="7">
    <source>
        <dbReference type="SMART" id="SM00482"/>
    </source>
</evidence>
<organism evidence="8 9">
    <name type="scientific">Tieghemiomyces parasiticus</name>
    <dbReference type="NCBI Taxonomy" id="78921"/>
    <lineage>
        <taxon>Eukaryota</taxon>
        <taxon>Fungi</taxon>
        <taxon>Fungi incertae sedis</taxon>
        <taxon>Zoopagomycota</taxon>
        <taxon>Kickxellomycotina</taxon>
        <taxon>Dimargaritomycetes</taxon>
        <taxon>Dimargaritales</taxon>
        <taxon>Dimargaritaceae</taxon>
        <taxon>Tieghemiomyces</taxon>
    </lineage>
</organism>
<dbReference type="PANTHER" id="PTHR10267:SF0">
    <property type="entry name" value="DNA POLYMERASE SUBUNIT GAMMA-1"/>
    <property type="match status" value="1"/>
</dbReference>
<evidence type="ECO:0000256" key="5">
    <source>
        <dbReference type="ARBA" id="ARBA00031966"/>
    </source>
</evidence>
<dbReference type="GO" id="GO:0006264">
    <property type="term" value="P:mitochondrial DNA replication"/>
    <property type="evidence" value="ECO:0007669"/>
    <property type="project" value="TreeGrafter"/>
</dbReference>
<sequence>MLRIPTPRSTTLLSDRLWRHRRRWLQISFRSRSTTASAPLRINPLGIELLPDHLQRAVFPYRRHAAAVPEQIALAQRHLQRQGIAYDTPEPLAKVDFQLPALQGATIQEHFERIGQSVAEPYLEYAQQAADFDLPPMPTTWVSDRSGWVRYTVGARPEPVERPREAILVFDVEVMFRCSPYAVLAAAASAEAWYLWVSPHLLQQSDRVEHLIPLGDDQPRLIIGHNVGFDRVRVADDYRLAAPTNVYVDTMSLHTATRGLCNQQRVDWFYYHKLEAAGPRGRTMADRTQMQRLTPLARAGSPNSLKEVAKLHCGIVVDKAPRDLFFGQSYDAIRKNFQELATYCARDVEVTHRVYRKLFPVFRRRCPHPVSFLGMTEMQSAALPVTEAWEEFIARAEACLAAISERIEARLLQLTEEALLHVDQDPADDPWLRHLDWTVAPVRMTQGKKGKDGQYLPGNEPRPHSRQRLPGKPAWYKSLWHGPTGRIRVTSKCRIAPYLLRLKWRGYPLYFSDRYGWTFRVPKEDALEMDDEALEFSTDPADPHYEPYPAADRACGAFFRIPHANGETARCLNPLAKGYVGAFENGLLTSEYEIAREALQLSAQCSYWISCRERVKSQLVIWDRDGDDGGSPRPANAPILGAADRGSNTKTGIILPQVVPMGTVTRRAVEATWMTASNAKPNRIGSELKAMVRAPPGYSLVGADVDSEELWISSLMGDAQFGLHGGTALGWMTLQGTKSAGTDMHSNTARIMGISRNHAKIFNYGRIYGAGVRFATQLLLKFNPATSAAEADRTARKLYEATKGHQFPAPAACTLPPATMEPAVSAAPASMGKPDTTQPREGKRADTINNPPAYHPAKLWCGGSESYMFNSLEAVALTALPRTPTLGCAITETLTPQVSQSRYMTSRINWVVQSSGVDYLHLLIVAMKYLCTRYAIDARLLLTIHDEIRYLVKEEDRYRAGLALQVANLWTRALFSYRLGMEDLPLSVAFFSSVDVDSVMRKEVDLPCITPSHPTEIPPGESLTVQDLIKLTGGRLGTKAVREPATKATMTPNDEGVASEDSAKLSTDLSDFIHLRAQMAKTPSELENLYASVAQTASHPKAVGEPGKTPNFQRKLSSIRVLRPSPRTK</sequence>
<dbReference type="EC" id="2.7.7.7" evidence="1"/>
<evidence type="ECO:0000256" key="1">
    <source>
        <dbReference type="ARBA" id="ARBA00012417"/>
    </source>
</evidence>
<dbReference type="InterPro" id="IPR041336">
    <property type="entry name" value="DNApol_Exo"/>
</dbReference>
<feature type="region of interest" description="Disordered" evidence="6">
    <location>
        <begin position="825"/>
        <end position="849"/>
    </location>
</feature>
<dbReference type="SUPFAM" id="SSF56672">
    <property type="entry name" value="DNA/RNA polymerases"/>
    <property type="match status" value="1"/>
</dbReference>
<evidence type="ECO:0000313" key="9">
    <source>
        <dbReference type="Proteomes" id="UP001150569"/>
    </source>
</evidence>
<dbReference type="InterPro" id="IPR019760">
    <property type="entry name" value="DNA-dir_DNA_pol_A_CS"/>
</dbReference>
<dbReference type="SMART" id="SM00482">
    <property type="entry name" value="POLAc"/>
    <property type="match status" value="1"/>
</dbReference>
<dbReference type="SUPFAM" id="SSF53098">
    <property type="entry name" value="Ribonuclease H-like"/>
    <property type="match status" value="1"/>
</dbReference>
<name>A0A9W8DVB3_9FUNG</name>
<evidence type="ECO:0000256" key="4">
    <source>
        <dbReference type="ARBA" id="ARBA00022932"/>
    </source>
</evidence>
<dbReference type="Gene3D" id="1.10.150.20">
    <property type="entry name" value="5' to 3' exonuclease, C-terminal subdomain"/>
    <property type="match status" value="1"/>
</dbReference>
<dbReference type="GO" id="GO:0005760">
    <property type="term" value="C:gamma DNA polymerase complex"/>
    <property type="evidence" value="ECO:0007669"/>
    <property type="project" value="InterPro"/>
</dbReference>
<dbReference type="AlphaFoldDB" id="A0A9W8DVB3"/>
<dbReference type="Proteomes" id="UP001150569">
    <property type="component" value="Unassembled WGS sequence"/>
</dbReference>
<dbReference type="InterPro" id="IPR043502">
    <property type="entry name" value="DNA/RNA_pol_sf"/>
</dbReference>
<evidence type="ECO:0000256" key="3">
    <source>
        <dbReference type="ARBA" id="ARBA00022695"/>
    </source>
</evidence>
<dbReference type="EMBL" id="JANBPT010000451">
    <property type="protein sequence ID" value="KAJ1920199.1"/>
    <property type="molecule type" value="Genomic_DNA"/>
</dbReference>
<feature type="region of interest" description="Disordered" evidence="6">
    <location>
        <begin position="1100"/>
        <end position="1129"/>
    </location>
</feature>
<proteinExistence type="predicted"/>
<feature type="domain" description="DNA-directed DNA polymerase family A palm" evidence="7">
    <location>
        <begin position="685"/>
        <end position="956"/>
    </location>
</feature>
<dbReference type="GO" id="GO:0003677">
    <property type="term" value="F:DNA binding"/>
    <property type="evidence" value="ECO:0007669"/>
    <property type="project" value="InterPro"/>
</dbReference>
<gene>
    <name evidence="8" type="primary">MIP1_2</name>
    <name evidence="8" type="ORF">IWQ60_007056</name>
</gene>
<protein>
    <recommendedName>
        <fullName evidence="1">DNA-directed DNA polymerase</fullName>
        <ecNumber evidence="1">2.7.7.7</ecNumber>
    </recommendedName>
    <alternativeName>
        <fullName evidence="5">Mitochondrial DNA polymerase catalytic subunit</fullName>
    </alternativeName>
</protein>
<dbReference type="Pfam" id="PF18136">
    <property type="entry name" value="DNApol_Exo"/>
    <property type="match status" value="1"/>
</dbReference>
<dbReference type="PANTHER" id="PTHR10267">
    <property type="entry name" value="DNA POLYMERASE SUBUNIT GAMMA-1"/>
    <property type="match status" value="1"/>
</dbReference>
<dbReference type="GO" id="GO:0008408">
    <property type="term" value="F:3'-5' exonuclease activity"/>
    <property type="evidence" value="ECO:0007669"/>
    <property type="project" value="TreeGrafter"/>
</dbReference>
<dbReference type="InterPro" id="IPR002297">
    <property type="entry name" value="DNA-dir_DNA_pol_A_mt"/>
</dbReference>
<reference evidence="8" key="1">
    <citation type="submission" date="2022-07" db="EMBL/GenBank/DDBJ databases">
        <title>Phylogenomic reconstructions and comparative analyses of Kickxellomycotina fungi.</title>
        <authorList>
            <person name="Reynolds N.K."/>
            <person name="Stajich J.E."/>
            <person name="Barry K."/>
            <person name="Grigoriev I.V."/>
            <person name="Crous P."/>
            <person name="Smith M.E."/>
        </authorList>
    </citation>
    <scope>NUCLEOTIDE SEQUENCE</scope>
    <source>
        <strain evidence="8">RSA 861</strain>
    </source>
</reference>
<evidence type="ECO:0000313" key="8">
    <source>
        <dbReference type="EMBL" id="KAJ1920199.1"/>
    </source>
</evidence>
<dbReference type="Gene3D" id="3.30.420.390">
    <property type="match status" value="2"/>
</dbReference>
<evidence type="ECO:0000256" key="2">
    <source>
        <dbReference type="ARBA" id="ARBA00022679"/>
    </source>
</evidence>
<accession>A0A9W8DVB3</accession>
<dbReference type="InterPro" id="IPR001098">
    <property type="entry name" value="DNA-dir_DNA_pol_A_palm_dom"/>
</dbReference>
<evidence type="ECO:0000256" key="6">
    <source>
        <dbReference type="SAM" id="MobiDB-lite"/>
    </source>
</evidence>